<dbReference type="InterPro" id="IPR004860">
    <property type="entry name" value="LAGLIDADG_dom"/>
</dbReference>
<organism evidence="2">
    <name type="scientific">Marophrys sp. SRT127</name>
    <dbReference type="NCBI Taxonomy" id="2488311"/>
    <lineage>
        <taxon>Eukaryota</taxon>
        <taxon>Haptista</taxon>
        <taxon>Centroplasthelida</taxon>
        <taxon>Panacanthocystida</taxon>
        <taxon>Acanthocystida</taxon>
        <taxon>Marophrys</taxon>
    </lineage>
</organism>
<reference evidence="2" key="1">
    <citation type="journal article" date="2019" name="Sci. Rep.">
        <title>Horizontally-acquired genetic elements in the mitochondrial genome of a centrohelid Marophrys sp. SRT127.</title>
        <authorList>
            <person name="Nishimura Y."/>
            <person name="Shiratori T."/>
            <person name="Ishida K."/>
            <person name="Hashimoto T."/>
            <person name="Ohkuma M."/>
            <person name="Inagaki Y."/>
        </authorList>
    </citation>
    <scope>NUCLEOTIDE SEQUENCE</scope>
    <source>
        <strain evidence="2">SRT127</strain>
    </source>
</reference>
<proteinExistence type="predicted"/>
<dbReference type="InterPro" id="IPR027434">
    <property type="entry name" value="Homing_endonucl"/>
</dbReference>
<sequence>MGVGTGWTVYSIKDSNPGSNEASLKGACSVPLVGARIPLKKPCLNSIRCGKSLDFFSCSAFLNRNCVCSRIIRTPAIMFSTMSQSAWDVPWKAGSVSQAQNPKSMSVHATLLQFKPKGALNAPPSNGAVASKDHTFHQRLNMEHHSNDFYQWFVGMTDGDGCFSVVCQNQKWSLIFKISLSTYNLRALYFIKKHLGVGAVTIDKKNQMGSFLIRDRKKFQTTIFSVFDKFPLLTTKYFYYLRLKRVYEILENPQGSKLEKDHQIWALLKQEPCSTYISPVWAKIACRVEGAPRAVWPTNLDVEDIKKIMSKAWIVGFVEAEGSFYITKKDTSGRMAHGFGIAAQKRDPIVLESIKRILHIKSKVKYRRAHNFNSLDTTQKRAIDNISVYFHENLVGIKSFEFKIWKRSLKHRNTLAFEHLLKVQGIMRKIRSKRFVPVNDDGIVRSCPRGQAYSDK</sequence>
<evidence type="ECO:0000259" key="1">
    <source>
        <dbReference type="Pfam" id="PF00961"/>
    </source>
</evidence>
<dbReference type="Pfam" id="PF00961">
    <property type="entry name" value="LAGLIDADG_1"/>
    <property type="match status" value="2"/>
</dbReference>
<feature type="domain" description="Homing endonuclease LAGLIDADG" evidence="1">
    <location>
        <begin position="314"/>
        <end position="407"/>
    </location>
</feature>
<keyword evidence="2" id="KW-0496">Mitochondrion</keyword>
<protein>
    <submittedName>
        <fullName evidence="2">LAGLIDADG homing endonuclease</fullName>
    </submittedName>
</protein>
<feature type="domain" description="Homing endonuclease LAGLIDADG" evidence="1">
    <location>
        <begin position="154"/>
        <end position="247"/>
    </location>
</feature>
<keyword evidence="2" id="KW-0378">Hydrolase</keyword>
<dbReference type="EMBL" id="AP019310">
    <property type="protein sequence ID" value="BBH42954.1"/>
    <property type="molecule type" value="Genomic_DNA"/>
</dbReference>
<keyword evidence="2" id="KW-0540">Nuclease</keyword>
<dbReference type="PANTHER" id="PTHR36181">
    <property type="entry name" value="INTRON-ENCODED ENDONUCLEASE AI3-RELATED"/>
    <property type="match status" value="1"/>
</dbReference>
<dbReference type="GO" id="GO:0005739">
    <property type="term" value="C:mitochondrion"/>
    <property type="evidence" value="ECO:0007669"/>
    <property type="project" value="UniProtKB-ARBA"/>
</dbReference>
<dbReference type="PANTHER" id="PTHR36181:SF2">
    <property type="entry name" value="INTRON-ENCODED ENDONUCLEASE AI3-RELATED"/>
    <property type="match status" value="1"/>
</dbReference>
<dbReference type="SUPFAM" id="SSF55608">
    <property type="entry name" value="Homing endonucleases"/>
    <property type="match status" value="2"/>
</dbReference>
<evidence type="ECO:0000313" key="2">
    <source>
        <dbReference type="EMBL" id="BBH42954.1"/>
    </source>
</evidence>
<dbReference type="AlphaFoldDB" id="A0A455RGQ0"/>
<name>A0A455RGQ0_9EUKA</name>
<dbReference type="InterPro" id="IPR051289">
    <property type="entry name" value="LAGLIDADG_Endonuclease"/>
</dbReference>
<accession>A0A455RGQ0</accession>
<keyword evidence="2" id="KW-0255">Endonuclease</keyword>
<dbReference type="GO" id="GO:0004519">
    <property type="term" value="F:endonuclease activity"/>
    <property type="evidence" value="ECO:0007669"/>
    <property type="project" value="UniProtKB-KW"/>
</dbReference>
<geneLocation type="mitochondrion" evidence="2"/>
<dbReference type="Gene3D" id="3.10.28.10">
    <property type="entry name" value="Homing endonucleases"/>
    <property type="match status" value="2"/>
</dbReference>